<sequence length="536" mass="57789">MKKIFNIMLAASSLFLFSACDNYLDINDNPNQATSATPDLVLPAAINATASGSVGFNAYGNDLVGYTVNAGGFGGFGSVWTYNYVNTEFQGLFTGSYANLRDYQYVFDQTNGNKNLIYSNAVSRIMKSFVFERLVNTYNDVPYFDALKSSTNLTPKYDAAPLIYQDLVAQLDTAITAITLAQSVSSTSLDAPVAISSASDPLFKGDMNGWKRFANTLKLRLLIKMSGVANLSSFVTTKFASFNTTLGVITDDAIVQPGYSKVDGKQSPFWNTYGFTVVNVVSGTGRSRLPSRFLLNFYSNKINDSRRGALTFRGFPSPVINQLGFEPPSGQLLAPTGASVWYLGVANSGLDGLGLIKGATAGTPILLGAEASFLLAEANLKGFISGLAATAYRAGIERSFTFVNKDVNNTSAKTAATIATEVTAYISDNVGNRLVDYAASTTDAQRLEAIITQKYIALNLIGGFEAWNEFRRTAYPTITNGSANATLSFASTQSTSTRTDKLPARILYPQDELQKNAANVPTGINQFTSRIFWDIN</sequence>
<dbReference type="Proteomes" id="UP000078459">
    <property type="component" value="Unassembled WGS sequence"/>
</dbReference>
<dbReference type="RefSeq" id="WP_068822597.1">
    <property type="nucleotide sequence ID" value="NZ_LWHJ01000028.1"/>
</dbReference>
<protein>
    <recommendedName>
        <fullName evidence="4">SusD/RagB family nutrient-binding outer membrane lipoprotein</fullName>
    </recommendedName>
</protein>
<name>A0A179DDE1_9SPHI</name>
<reference evidence="2 3" key="2">
    <citation type="submission" date="2016-06" db="EMBL/GenBank/DDBJ databases">
        <title>Pedobacter psychrophilus sp. nov., isolated from Antarctic fragmentary rock.</title>
        <authorList>
            <person name="Svec P."/>
        </authorList>
    </citation>
    <scope>NUCLEOTIDE SEQUENCE [LARGE SCALE GENOMIC DNA]</scope>
    <source>
        <strain evidence="2 3">CCM 8644</strain>
    </source>
</reference>
<dbReference type="Pfam" id="PF12771">
    <property type="entry name" value="SusD-like_2"/>
    <property type="match status" value="1"/>
</dbReference>
<evidence type="ECO:0000313" key="3">
    <source>
        <dbReference type="Proteomes" id="UP000078459"/>
    </source>
</evidence>
<feature type="signal peptide" evidence="1">
    <location>
        <begin position="1"/>
        <end position="18"/>
    </location>
</feature>
<evidence type="ECO:0008006" key="4">
    <source>
        <dbReference type="Google" id="ProtNLM"/>
    </source>
</evidence>
<dbReference type="AlphaFoldDB" id="A0A179DDE1"/>
<keyword evidence="1" id="KW-0732">Signal</keyword>
<dbReference type="EMBL" id="LWHJ01000028">
    <property type="protein sequence ID" value="OAQ39067.1"/>
    <property type="molecule type" value="Genomic_DNA"/>
</dbReference>
<evidence type="ECO:0000313" key="2">
    <source>
        <dbReference type="EMBL" id="OAQ39067.1"/>
    </source>
</evidence>
<dbReference type="InterPro" id="IPR011990">
    <property type="entry name" value="TPR-like_helical_dom_sf"/>
</dbReference>
<organism evidence="2 3">
    <name type="scientific">Pedobacter psychrophilus</name>
    <dbReference type="NCBI Taxonomy" id="1826909"/>
    <lineage>
        <taxon>Bacteria</taxon>
        <taxon>Pseudomonadati</taxon>
        <taxon>Bacteroidota</taxon>
        <taxon>Sphingobacteriia</taxon>
        <taxon>Sphingobacteriales</taxon>
        <taxon>Sphingobacteriaceae</taxon>
        <taxon>Pedobacter</taxon>
    </lineage>
</organism>
<evidence type="ECO:0000256" key="1">
    <source>
        <dbReference type="SAM" id="SignalP"/>
    </source>
</evidence>
<comment type="caution">
    <text evidence="2">The sequence shown here is derived from an EMBL/GenBank/DDBJ whole genome shotgun (WGS) entry which is preliminary data.</text>
</comment>
<proteinExistence type="predicted"/>
<accession>A0A179DDE1</accession>
<reference evidence="2 3" key="1">
    <citation type="submission" date="2016-04" db="EMBL/GenBank/DDBJ databases">
        <authorList>
            <person name="Evans L.H."/>
            <person name="Alamgir A."/>
            <person name="Owens N."/>
            <person name="Weber N.D."/>
            <person name="Virtaneva K."/>
            <person name="Barbian K."/>
            <person name="Babar A."/>
            <person name="Rosenke K."/>
        </authorList>
    </citation>
    <scope>NUCLEOTIDE SEQUENCE [LARGE SCALE GENOMIC DNA]</scope>
    <source>
        <strain evidence="2 3">CCM 8644</strain>
    </source>
</reference>
<dbReference type="STRING" id="1826909.A5893_10350"/>
<feature type="chain" id="PRO_5008100424" description="SusD/RagB family nutrient-binding outer membrane lipoprotein" evidence="1">
    <location>
        <begin position="19"/>
        <end position="536"/>
    </location>
</feature>
<dbReference type="OrthoDB" id="9766256at2"/>
<dbReference type="SUPFAM" id="SSF48452">
    <property type="entry name" value="TPR-like"/>
    <property type="match status" value="1"/>
</dbReference>
<dbReference type="InterPro" id="IPR041662">
    <property type="entry name" value="SusD-like_2"/>
</dbReference>
<gene>
    <name evidence="2" type="ORF">A5893_10350</name>
</gene>
<keyword evidence="3" id="KW-1185">Reference proteome</keyword>
<dbReference type="Gene3D" id="1.25.40.390">
    <property type="match status" value="1"/>
</dbReference>
<dbReference type="PROSITE" id="PS51257">
    <property type="entry name" value="PROKAR_LIPOPROTEIN"/>
    <property type="match status" value="1"/>
</dbReference>